<sequence>MGFKTANQAWRLRHTTGRTPRFATPQALWQAATDYFEWVDNNPWMKTEQRIRANTSLQREQTCLIDLPLIRPYTLSGLCAYWRVGQSYWRKFKESKRDDESFQWAINRIEDVIYSHKFEGAVLGYFNANIITRELGLQNRQRRDDQLQQPPQSVLVRREQSNGDTVLETEYPQFTDHLFSTN</sequence>
<dbReference type="EMBL" id="JALPRF010000001">
    <property type="protein sequence ID" value="MCK8490217.1"/>
    <property type="molecule type" value="Genomic_DNA"/>
</dbReference>
<dbReference type="InterPro" id="IPR032066">
    <property type="entry name" value="GP3_package"/>
</dbReference>
<reference evidence="1 2" key="1">
    <citation type="submission" date="2022-04" db="EMBL/GenBank/DDBJ databases">
        <title>Spirosoma sp. strain RP8 genome sequencing and assembly.</title>
        <authorList>
            <person name="Jung Y."/>
        </authorList>
    </citation>
    <scope>NUCLEOTIDE SEQUENCE [LARGE SCALE GENOMIC DNA]</scope>
    <source>
        <strain evidence="1 2">RP8</strain>
    </source>
</reference>
<protein>
    <submittedName>
        <fullName evidence="1">DNA-packaging protein</fullName>
    </submittedName>
</protein>
<dbReference type="Proteomes" id="UP001202180">
    <property type="component" value="Unassembled WGS sequence"/>
</dbReference>
<evidence type="ECO:0000313" key="1">
    <source>
        <dbReference type="EMBL" id="MCK8490217.1"/>
    </source>
</evidence>
<name>A0ABT0HDH6_9BACT</name>
<keyword evidence="2" id="KW-1185">Reference proteome</keyword>
<evidence type="ECO:0000313" key="2">
    <source>
        <dbReference type="Proteomes" id="UP001202180"/>
    </source>
</evidence>
<dbReference type="Gene3D" id="1.10.132.80">
    <property type="match status" value="1"/>
</dbReference>
<organism evidence="1 2">
    <name type="scientific">Spirosoma liriopis</name>
    <dbReference type="NCBI Taxonomy" id="2937440"/>
    <lineage>
        <taxon>Bacteria</taxon>
        <taxon>Pseudomonadati</taxon>
        <taxon>Bacteroidota</taxon>
        <taxon>Cytophagia</taxon>
        <taxon>Cytophagales</taxon>
        <taxon>Cytophagaceae</taxon>
        <taxon>Spirosoma</taxon>
    </lineage>
</organism>
<accession>A0ABT0HDH6</accession>
<dbReference type="Pfam" id="PF16677">
    <property type="entry name" value="GP3_package"/>
    <property type="match status" value="1"/>
</dbReference>
<proteinExistence type="predicted"/>
<gene>
    <name evidence="1" type="ORF">M0L20_00050</name>
</gene>
<comment type="caution">
    <text evidence="1">The sequence shown here is derived from an EMBL/GenBank/DDBJ whole genome shotgun (WGS) entry which is preliminary data.</text>
</comment>
<dbReference type="RefSeq" id="WP_248475098.1">
    <property type="nucleotide sequence ID" value="NZ_JALPRF010000001.1"/>
</dbReference>